<reference evidence="9" key="1">
    <citation type="journal article" date="2017" name="Proc. Natl. Acad. Sci. U.S.A.">
        <title>Simulation of Deepwater Horizon oil plume reveals substrate specialization within a complex community of hydrocarbon-degraders.</title>
        <authorList>
            <person name="Hu P."/>
            <person name="Dubinsky E.A."/>
            <person name="Probst A.J."/>
            <person name="Wang J."/>
            <person name="Sieber C.M.K."/>
            <person name="Tom L.M."/>
            <person name="Gardinali P."/>
            <person name="Banfield J.F."/>
            <person name="Atlas R.M."/>
            <person name="Andersen G.L."/>
        </authorList>
    </citation>
    <scope>NUCLEOTIDE SEQUENCE [LARGE SCALE GENOMIC DNA]</scope>
</reference>
<name>A0A1Y5F8R5_9BACT</name>
<dbReference type="PROSITE" id="PS51273">
    <property type="entry name" value="GATASE_TYPE_1"/>
    <property type="match status" value="1"/>
</dbReference>
<protein>
    <submittedName>
        <fullName evidence="8">Uncharacterized protein</fullName>
    </submittedName>
</protein>
<dbReference type="PIRSF" id="PIRSF001586">
    <property type="entry name" value="FGAM_synth_I"/>
    <property type="match status" value="1"/>
</dbReference>
<evidence type="ECO:0000256" key="7">
    <source>
        <dbReference type="ARBA" id="ARBA00022962"/>
    </source>
</evidence>
<dbReference type="InterPro" id="IPR029062">
    <property type="entry name" value="Class_I_gatase-like"/>
</dbReference>
<dbReference type="Pfam" id="PF13507">
    <property type="entry name" value="GATase_5"/>
    <property type="match status" value="1"/>
</dbReference>
<evidence type="ECO:0000256" key="3">
    <source>
        <dbReference type="ARBA" id="ARBA00022741"/>
    </source>
</evidence>
<dbReference type="GO" id="GO:0005524">
    <property type="term" value="F:ATP binding"/>
    <property type="evidence" value="ECO:0007669"/>
    <property type="project" value="UniProtKB-KW"/>
</dbReference>
<evidence type="ECO:0000313" key="9">
    <source>
        <dbReference type="Proteomes" id="UP000196531"/>
    </source>
</evidence>
<evidence type="ECO:0000313" key="8">
    <source>
        <dbReference type="EMBL" id="OUR97337.1"/>
    </source>
</evidence>
<keyword evidence="3" id="KW-0547">Nucleotide-binding</keyword>
<evidence type="ECO:0000256" key="4">
    <source>
        <dbReference type="ARBA" id="ARBA00022755"/>
    </source>
</evidence>
<keyword evidence="6" id="KW-0067">ATP-binding</keyword>
<dbReference type="EMBL" id="MAAO01000006">
    <property type="protein sequence ID" value="OUR97337.1"/>
    <property type="molecule type" value="Genomic_DNA"/>
</dbReference>
<dbReference type="GO" id="GO:0016787">
    <property type="term" value="F:hydrolase activity"/>
    <property type="evidence" value="ECO:0007669"/>
    <property type="project" value="UniProtKB-KW"/>
</dbReference>
<sequence length="252" mass="27640">MSVKVLVLRGDGLNCENETAFAFSKHGATCSIVHVNDLLENKKLLLEHDIFVVPGGFSFGDDLGSGRVLSLKLKMGLKEELTQFAKEERPILGICNGVQVLMKMGLLPDKKFVQSATLDKNIDGKFINKWSDLVVNSELCKWVPSELKSVTMPIRHGEGRFIFSDSSVANEIVTNNQAVFTYKSNPNGSTHDIAGICDPSGTILGLMPHPEAAIDTNSTPLGIDSSNDTNIIFHTILKYVTERKSNEFKSIN</sequence>
<dbReference type="Gene3D" id="3.40.50.880">
    <property type="match status" value="1"/>
</dbReference>
<evidence type="ECO:0000256" key="2">
    <source>
        <dbReference type="ARBA" id="ARBA00022598"/>
    </source>
</evidence>
<keyword evidence="4" id="KW-0658">Purine biosynthesis</keyword>
<keyword evidence="1" id="KW-0963">Cytoplasm</keyword>
<keyword evidence="2" id="KW-0436">Ligase</keyword>
<gene>
    <name evidence="8" type="ORF">A9Q84_13515</name>
</gene>
<dbReference type="SUPFAM" id="SSF52317">
    <property type="entry name" value="Class I glutamine amidotransferase-like"/>
    <property type="match status" value="1"/>
</dbReference>
<dbReference type="PANTHER" id="PTHR47552:SF1">
    <property type="entry name" value="PHOSPHORIBOSYLFORMYLGLYCINAMIDINE SYNTHASE SUBUNIT PURQ"/>
    <property type="match status" value="1"/>
</dbReference>
<evidence type="ECO:0000256" key="6">
    <source>
        <dbReference type="ARBA" id="ARBA00022840"/>
    </source>
</evidence>
<dbReference type="GO" id="GO:0006189">
    <property type="term" value="P:'de novo' IMP biosynthetic process"/>
    <property type="evidence" value="ECO:0007669"/>
    <property type="project" value="InterPro"/>
</dbReference>
<dbReference type="AlphaFoldDB" id="A0A1Y5F8R5"/>
<dbReference type="PANTHER" id="PTHR47552">
    <property type="entry name" value="PHOSPHORIBOSYLFORMYLGLYCINAMIDINE SYNTHASE SUBUNIT PURQ"/>
    <property type="match status" value="1"/>
</dbReference>
<evidence type="ECO:0000256" key="1">
    <source>
        <dbReference type="ARBA" id="ARBA00022490"/>
    </source>
</evidence>
<keyword evidence="7" id="KW-0315">Glutamine amidotransferase</keyword>
<comment type="caution">
    <text evidence="8">The sequence shown here is derived from an EMBL/GenBank/DDBJ whole genome shotgun (WGS) entry which is preliminary data.</text>
</comment>
<proteinExistence type="predicted"/>
<dbReference type="InterPro" id="IPR010075">
    <property type="entry name" value="PRibForGlyAmidine_synth_PurQ"/>
</dbReference>
<evidence type="ECO:0000256" key="5">
    <source>
        <dbReference type="ARBA" id="ARBA00022801"/>
    </source>
</evidence>
<dbReference type="SMART" id="SM01211">
    <property type="entry name" value="GATase_5"/>
    <property type="match status" value="1"/>
</dbReference>
<keyword evidence="5" id="KW-0378">Hydrolase</keyword>
<accession>A0A1Y5F8R5</accession>
<organism evidence="8 9">
    <name type="scientific">Halobacteriovorax marinus</name>
    <dbReference type="NCBI Taxonomy" id="97084"/>
    <lineage>
        <taxon>Bacteria</taxon>
        <taxon>Pseudomonadati</taxon>
        <taxon>Bdellovibrionota</taxon>
        <taxon>Bacteriovoracia</taxon>
        <taxon>Bacteriovoracales</taxon>
        <taxon>Halobacteriovoraceae</taxon>
        <taxon>Halobacteriovorax</taxon>
    </lineage>
</organism>
<dbReference type="GO" id="GO:0004642">
    <property type="term" value="F:phosphoribosylformylglycinamidine synthase activity"/>
    <property type="evidence" value="ECO:0007669"/>
    <property type="project" value="InterPro"/>
</dbReference>
<dbReference type="Proteomes" id="UP000196531">
    <property type="component" value="Unassembled WGS sequence"/>
</dbReference>